<proteinExistence type="predicted"/>
<dbReference type="EMBL" id="KQ417124">
    <property type="protein sequence ID" value="KOF93610.1"/>
    <property type="molecule type" value="Genomic_DNA"/>
</dbReference>
<evidence type="ECO:0000313" key="2">
    <source>
        <dbReference type="EMBL" id="KOF93610.1"/>
    </source>
</evidence>
<reference evidence="2" key="1">
    <citation type="submission" date="2015-07" db="EMBL/GenBank/DDBJ databases">
        <title>MeaNS - Measles Nucleotide Surveillance Program.</title>
        <authorList>
            <person name="Tran T."/>
            <person name="Druce J."/>
        </authorList>
    </citation>
    <scope>NUCLEOTIDE SEQUENCE</scope>
    <source>
        <strain evidence="2">UCB-OBI-ISO-001</strain>
        <tissue evidence="2">Gonad</tissue>
    </source>
</reference>
<protein>
    <submittedName>
        <fullName evidence="2">Uncharacterized protein</fullName>
    </submittedName>
</protein>
<dbReference type="AlphaFoldDB" id="A0A0L8HXT8"/>
<organism evidence="2">
    <name type="scientific">Octopus bimaculoides</name>
    <name type="common">California two-spotted octopus</name>
    <dbReference type="NCBI Taxonomy" id="37653"/>
    <lineage>
        <taxon>Eukaryota</taxon>
        <taxon>Metazoa</taxon>
        <taxon>Spiralia</taxon>
        <taxon>Lophotrochozoa</taxon>
        <taxon>Mollusca</taxon>
        <taxon>Cephalopoda</taxon>
        <taxon>Coleoidea</taxon>
        <taxon>Octopodiformes</taxon>
        <taxon>Octopoda</taxon>
        <taxon>Incirrata</taxon>
        <taxon>Octopodidae</taxon>
        <taxon>Octopus</taxon>
    </lineage>
</organism>
<keyword evidence="1" id="KW-1133">Transmembrane helix</keyword>
<accession>A0A0L8HXT8</accession>
<gene>
    <name evidence="2" type="ORF">OCBIM_22003919mg</name>
</gene>
<keyword evidence="1" id="KW-0812">Transmembrane</keyword>
<keyword evidence="1" id="KW-0472">Membrane</keyword>
<evidence type="ECO:0000256" key="1">
    <source>
        <dbReference type="SAM" id="Phobius"/>
    </source>
</evidence>
<name>A0A0L8HXT8_OCTBM</name>
<sequence length="80" mass="9374">MAVRTHASYSLPFTLTERPFVTSRGKQIFYFLTYKIHIRVFPFCLFNPQFLSIHPIFLFFSLSVVSCFLSPCNLKHLHSS</sequence>
<feature type="transmembrane region" description="Helical" evidence="1">
    <location>
        <begin position="56"/>
        <end position="74"/>
    </location>
</feature>